<evidence type="ECO:0000256" key="7">
    <source>
        <dbReference type="ARBA" id="ARBA00023136"/>
    </source>
</evidence>
<sequence>MDFISRIDAESDDQVMKTIKNEYGYMLQIGALFPNLRPSWRFLSIIQTLFYITITVYHFFMLMYTTAINYKDLNSASQTLHYAALLLITIAILLSFPLNRPVFVHMIRIVGNNYYTYSDGLRSDLVDKWNKDNKKNKIVFLLLVPIYLFFCAISLMFITPMIDSYQGFTVNEDYIDNLYTKLPVKVWYPYTIDNNIKHMITLMLQISSAVVAAAVISCADLLMLFISQGIAVQLQILRHSIQNLETRAEMLYEKLYKNGPTLKKKLRYSNELYMKMINLCIKENVQHHKIILSAFNDWYLLQKWPMVFGILEGSLIIALSILGYLLGEARFGSQLLSLLLLFAEIANMALFCGVGQQMTNLNEEIVEEWYNLNWMRWNKSCKLSLLIVKERFKVPLELKAGGLKALNRDTLGSILNGAYSYFNLIYAYIGEH</sequence>
<dbReference type="EMBL" id="ACPB03013486">
    <property type="status" value="NOT_ANNOTATED_CDS"/>
    <property type="molecule type" value="Genomic_DNA"/>
</dbReference>
<evidence type="ECO:0000256" key="5">
    <source>
        <dbReference type="ARBA" id="ARBA00022725"/>
    </source>
</evidence>
<evidence type="ECO:0000256" key="8">
    <source>
        <dbReference type="ARBA" id="ARBA00023170"/>
    </source>
</evidence>
<dbReference type="InParanoid" id="T1H7R4"/>
<feature type="transmembrane region" description="Helical" evidence="10">
    <location>
        <begin position="202"/>
        <end position="226"/>
    </location>
</feature>
<keyword evidence="7 10" id="KW-0472">Membrane</keyword>
<comment type="caution">
    <text evidence="10">Lacks conserved residue(s) required for the propagation of feature annotation.</text>
</comment>
<dbReference type="OMA" id="AMIVICK"/>
<dbReference type="EnsemblMetazoa" id="RPRC000043-RA">
    <property type="protein sequence ID" value="RPRC000043-PA"/>
    <property type="gene ID" value="RPRC000043"/>
</dbReference>
<protein>
    <recommendedName>
        <fullName evidence="10">Odorant receptor</fullName>
    </recommendedName>
</protein>
<keyword evidence="5 10" id="KW-0552">Olfaction</keyword>
<reference evidence="11" key="1">
    <citation type="submission" date="2015-05" db="UniProtKB">
        <authorList>
            <consortium name="EnsemblMetazoa"/>
        </authorList>
    </citation>
    <scope>IDENTIFICATION</scope>
</reference>
<keyword evidence="12" id="KW-1185">Reference proteome</keyword>
<feature type="transmembrane region" description="Helical" evidence="10">
    <location>
        <begin position="306"/>
        <end position="327"/>
    </location>
</feature>
<evidence type="ECO:0000256" key="1">
    <source>
        <dbReference type="ARBA" id="ARBA00004651"/>
    </source>
</evidence>
<evidence type="ECO:0000256" key="10">
    <source>
        <dbReference type="RuleBase" id="RU351113"/>
    </source>
</evidence>
<dbReference type="PANTHER" id="PTHR21137">
    <property type="entry name" value="ODORANT RECEPTOR"/>
    <property type="match status" value="1"/>
</dbReference>
<dbReference type="GO" id="GO:0005549">
    <property type="term" value="F:odorant binding"/>
    <property type="evidence" value="ECO:0007669"/>
    <property type="project" value="InterPro"/>
</dbReference>
<dbReference type="AlphaFoldDB" id="T1H7R4"/>
<dbReference type="FunCoup" id="T1H7R4">
    <property type="interactions" value="25"/>
</dbReference>
<proteinExistence type="inferred from homology"/>
<keyword evidence="4 10" id="KW-0812">Transmembrane</keyword>
<dbReference type="InterPro" id="IPR004117">
    <property type="entry name" value="7tm6_olfct_rcpt"/>
</dbReference>
<evidence type="ECO:0000256" key="6">
    <source>
        <dbReference type="ARBA" id="ARBA00022989"/>
    </source>
</evidence>
<keyword evidence="3 10" id="KW-0716">Sensory transduction</keyword>
<dbReference type="GO" id="GO:0004984">
    <property type="term" value="F:olfactory receptor activity"/>
    <property type="evidence" value="ECO:0007669"/>
    <property type="project" value="InterPro"/>
</dbReference>
<feature type="transmembrane region" description="Helical" evidence="10">
    <location>
        <begin position="138"/>
        <end position="158"/>
    </location>
</feature>
<evidence type="ECO:0000256" key="3">
    <source>
        <dbReference type="ARBA" id="ARBA00022606"/>
    </source>
</evidence>
<dbReference type="eggNOG" id="ENOG502RTKY">
    <property type="taxonomic scope" value="Eukaryota"/>
</dbReference>
<evidence type="ECO:0000256" key="9">
    <source>
        <dbReference type="ARBA" id="ARBA00023224"/>
    </source>
</evidence>
<dbReference type="GO" id="GO:0005886">
    <property type="term" value="C:plasma membrane"/>
    <property type="evidence" value="ECO:0007669"/>
    <property type="project" value="UniProtKB-SubCell"/>
</dbReference>
<keyword evidence="8 10" id="KW-0675">Receptor</keyword>
<evidence type="ECO:0000256" key="2">
    <source>
        <dbReference type="ARBA" id="ARBA00022475"/>
    </source>
</evidence>
<dbReference type="GO" id="GO:0007165">
    <property type="term" value="P:signal transduction"/>
    <property type="evidence" value="ECO:0007669"/>
    <property type="project" value="UniProtKB-KW"/>
</dbReference>
<dbReference type="Proteomes" id="UP000015103">
    <property type="component" value="Unassembled WGS sequence"/>
</dbReference>
<dbReference type="PANTHER" id="PTHR21137:SF35">
    <property type="entry name" value="ODORANT RECEPTOR 19A-RELATED"/>
    <property type="match status" value="1"/>
</dbReference>
<dbReference type="Pfam" id="PF02949">
    <property type="entry name" value="7tm_6"/>
    <property type="match status" value="1"/>
</dbReference>
<keyword evidence="9 10" id="KW-0807">Transducer</keyword>
<feature type="transmembrane region" description="Helical" evidence="10">
    <location>
        <begin position="333"/>
        <end position="354"/>
    </location>
</feature>
<keyword evidence="6 10" id="KW-1133">Transmembrane helix</keyword>
<dbReference type="HOGENOM" id="CLU_047177_0_0_1"/>
<organism evidence="11 12">
    <name type="scientific">Rhodnius prolixus</name>
    <name type="common">Triatomid bug</name>
    <dbReference type="NCBI Taxonomy" id="13249"/>
    <lineage>
        <taxon>Eukaryota</taxon>
        <taxon>Metazoa</taxon>
        <taxon>Ecdysozoa</taxon>
        <taxon>Arthropoda</taxon>
        <taxon>Hexapoda</taxon>
        <taxon>Insecta</taxon>
        <taxon>Pterygota</taxon>
        <taxon>Neoptera</taxon>
        <taxon>Paraneoptera</taxon>
        <taxon>Hemiptera</taxon>
        <taxon>Heteroptera</taxon>
        <taxon>Panheteroptera</taxon>
        <taxon>Cimicomorpha</taxon>
        <taxon>Reduviidae</taxon>
        <taxon>Triatominae</taxon>
        <taxon>Rhodnius</taxon>
    </lineage>
</organism>
<evidence type="ECO:0000313" key="12">
    <source>
        <dbReference type="Proteomes" id="UP000015103"/>
    </source>
</evidence>
<feature type="transmembrane region" description="Helical" evidence="10">
    <location>
        <begin position="80"/>
        <end position="98"/>
    </location>
</feature>
<evidence type="ECO:0000313" key="11">
    <source>
        <dbReference type="EnsemblMetazoa" id="RPRC000043-PA"/>
    </source>
</evidence>
<accession>T1H7R4</accession>
<comment type="similarity">
    <text evidence="10">Belongs to the insect chemoreceptor superfamily. Heteromeric odorant receptor channel (TC 1.A.69) family.</text>
</comment>
<comment type="subcellular location">
    <subcellularLocation>
        <location evidence="1 10">Cell membrane</location>
        <topology evidence="1 10">Multi-pass membrane protein</topology>
    </subcellularLocation>
</comment>
<evidence type="ECO:0000256" key="4">
    <source>
        <dbReference type="ARBA" id="ARBA00022692"/>
    </source>
</evidence>
<name>T1H7R4_RHOPR</name>
<feature type="transmembrane region" description="Helical" evidence="10">
    <location>
        <begin position="42"/>
        <end position="60"/>
    </location>
</feature>
<keyword evidence="2" id="KW-1003">Cell membrane</keyword>
<dbReference type="VEuPathDB" id="VectorBase:RPRC000043"/>